<comment type="subcellular location">
    <subcellularLocation>
        <location evidence="1">Cell membrane</location>
        <topology evidence="1">Multi-pass membrane protein</topology>
    </subcellularLocation>
</comment>
<dbReference type="Gene3D" id="1.20.1250.20">
    <property type="entry name" value="MFS general substrate transporter like domains"/>
    <property type="match status" value="1"/>
</dbReference>
<reference evidence="11" key="1">
    <citation type="journal article" date="2023" name="Insect Mol. Biol.">
        <title>Genome sequencing provides insights into the evolution of gene families encoding plant cell wall-degrading enzymes in longhorned beetles.</title>
        <authorList>
            <person name="Shin N.R."/>
            <person name="Okamura Y."/>
            <person name="Kirsch R."/>
            <person name="Pauchet Y."/>
        </authorList>
    </citation>
    <scope>NUCLEOTIDE SEQUENCE</scope>
    <source>
        <strain evidence="11">AMC_N1</strain>
    </source>
</reference>
<evidence type="ECO:0000256" key="9">
    <source>
        <dbReference type="SAM" id="Phobius"/>
    </source>
</evidence>
<dbReference type="GO" id="GO:0005886">
    <property type="term" value="C:plasma membrane"/>
    <property type="evidence" value="ECO:0007669"/>
    <property type="project" value="UniProtKB-SubCell"/>
</dbReference>
<dbReference type="SUPFAM" id="SSF103473">
    <property type="entry name" value="MFS general substrate transporter"/>
    <property type="match status" value="1"/>
</dbReference>
<feature type="transmembrane region" description="Helical" evidence="9">
    <location>
        <begin position="289"/>
        <end position="311"/>
    </location>
</feature>
<dbReference type="InterPro" id="IPR003663">
    <property type="entry name" value="Sugar/inositol_transpt"/>
</dbReference>
<dbReference type="Pfam" id="PF00083">
    <property type="entry name" value="Sugar_tr"/>
    <property type="match status" value="1"/>
</dbReference>
<name>A0AAV8X212_9CUCU</name>
<dbReference type="InterPro" id="IPR020846">
    <property type="entry name" value="MFS_dom"/>
</dbReference>
<evidence type="ECO:0000313" key="12">
    <source>
        <dbReference type="Proteomes" id="UP001162162"/>
    </source>
</evidence>
<dbReference type="Proteomes" id="UP001162162">
    <property type="component" value="Unassembled WGS sequence"/>
</dbReference>
<evidence type="ECO:0000256" key="2">
    <source>
        <dbReference type="ARBA" id="ARBA00022475"/>
    </source>
</evidence>
<organism evidence="11 12">
    <name type="scientific">Aromia moschata</name>
    <dbReference type="NCBI Taxonomy" id="1265417"/>
    <lineage>
        <taxon>Eukaryota</taxon>
        <taxon>Metazoa</taxon>
        <taxon>Ecdysozoa</taxon>
        <taxon>Arthropoda</taxon>
        <taxon>Hexapoda</taxon>
        <taxon>Insecta</taxon>
        <taxon>Pterygota</taxon>
        <taxon>Neoptera</taxon>
        <taxon>Endopterygota</taxon>
        <taxon>Coleoptera</taxon>
        <taxon>Polyphaga</taxon>
        <taxon>Cucujiformia</taxon>
        <taxon>Chrysomeloidea</taxon>
        <taxon>Cerambycidae</taxon>
        <taxon>Cerambycinae</taxon>
        <taxon>Callichromatini</taxon>
        <taxon>Aromia</taxon>
    </lineage>
</organism>
<dbReference type="PANTHER" id="PTHR48021:SF47">
    <property type="entry name" value="GH17672P"/>
    <property type="match status" value="1"/>
</dbReference>
<dbReference type="PANTHER" id="PTHR48021">
    <property type="match status" value="1"/>
</dbReference>
<feature type="transmembrane region" description="Helical" evidence="9">
    <location>
        <begin position="262"/>
        <end position="282"/>
    </location>
</feature>
<dbReference type="CDD" id="cd17358">
    <property type="entry name" value="MFS_GLUT6_8_Class3_like"/>
    <property type="match status" value="1"/>
</dbReference>
<feature type="transmembrane region" description="Helical" evidence="9">
    <location>
        <begin position="81"/>
        <end position="104"/>
    </location>
</feature>
<keyword evidence="8" id="KW-0813">Transport</keyword>
<dbReference type="AlphaFoldDB" id="A0AAV8X212"/>
<evidence type="ECO:0000256" key="6">
    <source>
        <dbReference type="ARBA" id="ARBA00023180"/>
    </source>
</evidence>
<accession>A0AAV8X212</accession>
<keyword evidence="2" id="KW-1003">Cell membrane</keyword>
<feature type="transmembrane region" description="Helical" evidence="9">
    <location>
        <begin position="391"/>
        <end position="411"/>
    </location>
</feature>
<gene>
    <name evidence="11" type="ORF">NQ318_017799</name>
</gene>
<feature type="transmembrane region" description="Helical" evidence="9">
    <location>
        <begin position="359"/>
        <end position="379"/>
    </location>
</feature>
<evidence type="ECO:0000256" key="7">
    <source>
        <dbReference type="ARBA" id="ARBA00024348"/>
    </source>
</evidence>
<sequence>MTWTSPVLPKLEDTEQTPFSEALSSEETSWISALLPLGAIFGTIVFGYLADKIGRKHTLMSCAIPYIVSYLMLAFSNVSILYYVARSITGCAVGGVFTVISMYIGEIATDSNRGALGSILNCFVTGGQLFSYVVGPYVSIVLFNLILTVFPVLFLAIFFILGTESPHYYVRKHQHDLARTALHKLRGYQDDIVDKELLDIQQKIKEEGHGTFLDIFKSRGLTRAFIISVGLLGFQQFTGITAVLFYAQSIFKEAGASLEPEICSIIIGVVQFAASFVTPLVVERSGRKFLLLLSAAGMMISEAILGIYGYLKDHDHDVSSISFLPILCIILYIVMYNIGFGPIPWTITAELFPSNVKSAATSASAAICCFLAFLIAKYFKNISDTIGMGSSFWVFSACCAISIPFCLLYVIETKGKSLQEIQKILNS</sequence>
<feature type="transmembrane region" description="Helical" evidence="9">
    <location>
        <begin position="140"/>
        <end position="162"/>
    </location>
</feature>
<evidence type="ECO:0000256" key="8">
    <source>
        <dbReference type="RuleBase" id="RU003346"/>
    </source>
</evidence>
<dbReference type="InterPro" id="IPR036259">
    <property type="entry name" value="MFS_trans_sf"/>
</dbReference>
<evidence type="ECO:0000313" key="11">
    <source>
        <dbReference type="EMBL" id="KAJ8932854.1"/>
    </source>
</evidence>
<dbReference type="InterPro" id="IPR005828">
    <property type="entry name" value="MFS_sugar_transport-like"/>
</dbReference>
<feature type="transmembrane region" description="Helical" evidence="9">
    <location>
        <begin position="30"/>
        <end position="50"/>
    </location>
</feature>
<comment type="caution">
    <text evidence="11">The sequence shown here is derived from an EMBL/GenBank/DDBJ whole genome shotgun (WGS) entry which is preliminary data.</text>
</comment>
<keyword evidence="3 9" id="KW-0812">Transmembrane</keyword>
<keyword evidence="12" id="KW-1185">Reference proteome</keyword>
<dbReference type="PRINTS" id="PR00171">
    <property type="entry name" value="SUGRTRNSPORT"/>
</dbReference>
<evidence type="ECO:0000256" key="1">
    <source>
        <dbReference type="ARBA" id="ARBA00004651"/>
    </source>
</evidence>
<dbReference type="EMBL" id="JAPWTK010001350">
    <property type="protein sequence ID" value="KAJ8932854.1"/>
    <property type="molecule type" value="Genomic_DNA"/>
</dbReference>
<feature type="transmembrane region" description="Helical" evidence="9">
    <location>
        <begin position="323"/>
        <end position="347"/>
    </location>
</feature>
<evidence type="ECO:0000259" key="10">
    <source>
        <dbReference type="PROSITE" id="PS50850"/>
    </source>
</evidence>
<feature type="transmembrane region" description="Helical" evidence="9">
    <location>
        <begin position="224"/>
        <end position="247"/>
    </location>
</feature>
<dbReference type="PROSITE" id="PS50850">
    <property type="entry name" value="MFS"/>
    <property type="match status" value="1"/>
</dbReference>
<feature type="domain" description="Major facilitator superfamily (MFS) profile" evidence="10">
    <location>
        <begin position="1"/>
        <end position="414"/>
    </location>
</feature>
<dbReference type="FunFam" id="1.20.1250.20:FF:000055">
    <property type="entry name" value="Facilitated trehalose transporter Tret1-2 homolog"/>
    <property type="match status" value="1"/>
</dbReference>
<evidence type="ECO:0000256" key="5">
    <source>
        <dbReference type="ARBA" id="ARBA00023136"/>
    </source>
</evidence>
<proteinExistence type="inferred from homology"/>
<dbReference type="InterPro" id="IPR044775">
    <property type="entry name" value="MFS_ERD6/Tret1-like"/>
</dbReference>
<dbReference type="NCBIfam" id="TIGR00879">
    <property type="entry name" value="SP"/>
    <property type="match status" value="1"/>
</dbReference>
<protein>
    <recommendedName>
        <fullName evidence="10">Major facilitator superfamily (MFS) profile domain-containing protein</fullName>
    </recommendedName>
</protein>
<dbReference type="GO" id="GO:0051119">
    <property type="term" value="F:sugar transmembrane transporter activity"/>
    <property type="evidence" value="ECO:0007669"/>
    <property type="project" value="InterPro"/>
</dbReference>
<dbReference type="InterPro" id="IPR050549">
    <property type="entry name" value="MFS_Trehalose_Transporter"/>
</dbReference>
<feature type="transmembrane region" description="Helical" evidence="9">
    <location>
        <begin position="116"/>
        <end position="134"/>
    </location>
</feature>
<keyword evidence="4 9" id="KW-1133">Transmembrane helix</keyword>
<feature type="transmembrane region" description="Helical" evidence="9">
    <location>
        <begin position="57"/>
        <end position="75"/>
    </location>
</feature>
<evidence type="ECO:0000256" key="3">
    <source>
        <dbReference type="ARBA" id="ARBA00022692"/>
    </source>
</evidence>
<comment type="similarity">
    <text evidence="7">Belongs to the major facilitator superfamily. Sugar transporter (TC 2.A.1.1) family. Trehalose transporter subfamily.</text>
</comment>
<keyword evidence="6" id="KW-0325">Glycoprotein</keyword>
<keyword evidence="5 9" id="KW-0472">Membrane</keyword>
<evidence type="ECO:0000256" key="4">
    <source>
        <dbReference type="ARBA" id="ARBA00022989"/>
    </source>
</evidence>